<protein>
    <submittedName>
        <fullName evidence="9">Sugar ABC transporter permease</fullName>
    </submittedName>
</protein>
<evidence type="ECO:0000313" key="10">
    <source>
        <dbReference type="Proteomes" id="UP001205890"/>
    </source>
</evidence>
<feature type="transmembrane region" description="Helical" evidence="7">
    <location>
        <begin position="107"/>
        <end position="127"/>
    </location>
</feature>
<name>A0ABT1LAQ8_9HYPH</name>
<keyword evidence="3" id="KW-1003">Cell membrane</keyword>
<feature type="transmembrane region" description="Helical" evidence="7">
    <location>
        <begin position="74"/>
        <end position="95"/>
    </location>
</feature>
<evidence type="ECO:0000256" key="1">
    <source>
        <dbReference type="ARBA" id="ARBA00004651"/>
    </source>
</evidence>
<keyword evidence="4 7" id="KW-0812">Transmembrane</keyword>
<comment type="subcellular location">
    <subcellularLocation>
        <location evidence="1 7">Cell membrane</location>
        <topology evidence="1 7">Multi-pass membrane protein</topology>
    </subcellularLocation>
</comment>
<evidence type="ECO:0000256" key="4">
    <source>
        <dbReference type="ARBA" id="ARBA00022692"/>
    </source>
</evidence>
<evidence type="ECO:0000256" key="7">
    <source>
        <dbReference type="RuleBase" id="RU363032"/>
    </source>
</evidence>
<feature type="transmembrane region" description="Helical" evidence="7">
    <location>
        <begin position="159"/>
        <end position="182"/>
    </location>
</feature>
<keyword evidence="10" id="KW-1185">Reference proteome</keyword>
<dbReference type="Proteomes" id="UP001205890">
    <property type="component" value="Unassembled WGS sequence"/>
</dbReference>
<proteinExistence type="inferred from homology"/>
<dbReference type="PANTHER" id="PTHR43005:SF1">
    <property type="entry name" value="SPERMIDINE_PUTRESCINE TRANSPORT SYSTEM PERMEASE PROTEIN"/>
    <property type="match status" value="1"/>
</dbReference>
<comment type="caution">
    <text evidence="9">The sequence shown here is derived from an EMBL/GenBank/DDBJ whole genome shotgun (WGS) entry which is preliminary data.</text>
</comment>
<dbReference type="PANTHER" id="PTHR43005">
    <property type="entry name" value="BLR7065 PROTEIN"/>
    <property type="match status" value="1"/>
</dbReference>
<evidence type="ECO:0000259" key="8">
    <source>
        <dbReference type="PROSITE" id="PS50928"/>
    </source>
</evidence>
<feature type="transmembrane region" description="Helical" evidence="7">
    <location>
        <begin position="206"/>
        <end position="226"/>
    </location>
</feature>
<sequence length="295" mass="32603">MFLQRRVRFAYVLILPSLLMITLLSVVPIVEGVIVSVQNQNMLRGNPTAFVGLTHYLRALTDEPLFWPSLAKTLYWTAGSVAGAYLVALGLALLLNMEIWGRGLFRALFLIPWVIPDVCTALLWKWAYGDEFGVINFLLAKFGLIGSPITWLSNPNIAMPAVIVVQIWKLYPVMFITLLAALQNVPKELFEAATIDGANMGQRFRYVTFPAIRSTSIIITLLASIWTFQAFDIVYLLTGGGPAGATKILPTLVYDKAFWGSEMGYAAAIAMLMLVCLLVISVAYLLVYRSQAEAA</sequence>
<dbReference type="InterPro" id="IPR000515">
    <property type="entry name" value="MetI-like"/>
</dbReference>
<accession>A0ABT1LAQ8</accession>
<evidence type="ECO:0000256" key="2">
    <source>
        <dbReference type="ARBA" id="ARBA00022448"/>
    </source>
</evidence>
<gene>
    <name evidence="9" type="ORF">NK718_08540</name>
</gene>
<dbReference type="PROSITE" id="PS50928">
    <property type="entry name" value="ABC_TM1"/>
    <property type="match status" value="1"/>
</dbReference>
<organism evidence="9 10">
    <name type="scientific">Alsobacter ponti</name>
    <dbReference type="NCBI Taxonomy" id="2962936"/>
    <lineage>
        <taxon>Bacteria</taxon>
        <taxon>Pseudomonadati</taxon>
        <taxon>Pseudomonadota</taxon>
        <taxon>Alphaproteobacteria</taxon>
        <taxon>Hyphomicrobiales</taxon>
        <taxon>Alsobacteraceae</taxon>
        <taxon>Alsobacter</taxon>
    </lineage>
</organism>
<dbReference type="SUPFAM" id="SSF161098">
    <property type="entry name" value="MetI-like"/>
    <property type="match status" value="1"/>
</dbReference>
<evidence type="ECO:0000313" key="9">
    <source>
        <dbReference type="EMBL" id="MCP8938560.1"/>
    </source>
</evidence>
<comment type="similarity">
    <text evidence="7">Belongs to the binding-protein-dependent transport system permease family.</text>
</comment>
<evidence type="ECO:0000256" key="6">
    <source>
        <dbReference type="ARBA" id="ARBA00023136"/>
    </source>
</evidence>
<feature type="transmembrane region" description="Helical" evidence="7">
    <location>
        <begin position="12"/>
        <end position="37"/>
    </location>
</feature>
<dbReference type="Gene3D" id="1.10.3720.10">
    <property type="entry name" value="MetI-like"/>
    <property type="match status" value="1"/>
</dbReference>
<keyword evidence="5 7" id="KW-1133">Transmembrane helix</keyword>
<dbReference type="RefSeq" id="WP_254740610.1">
    <property type="nucleotide sequence ID" value="NZ_JANCLU010000006.1"/>
</dbReference>
<dbReference type="EMBL" id="JANCLU010000006">
    <property type="protein sequence ID" value="MCP8938560.1"/>
    <property type="molecule type" value="Genomic_DNA"/>
</dbReference>
<dbReference type="CDD" id="cd06261">
    <property type="entry name" value="TM_PBP2"/>
    <property type="match status" value="1"/>
</dbReference>
<feature type="transmembrane region" description="Helical" evidence="7">
    <location>
        <begin position="265"/>
        <end position="287"/>
    </location>
</feature>
<reference evidence="9 10" key="1">
    <citation type="submission" date="2022-07" db="EMBL/GenBank/DDBJ databases">
        <authorList>
            <person name="Li W.-J."/>
            <person name="Deng Q.-Q."/>
        </authorList>
    </citation>
    <scope>NUCLEOTIDE SEQUENCE [LARGE SCALE GENOMIC DNA]</scope>
    <source>
        <strain evidence="9 10">SYSU M60028</strain>
    </source>
</reference>
<keyword evidence="6 7" id="KW-0472">Membrane</keyword>
<evidence type="ECO:0000256" key="3">
    <source>
        <dbReference type="ARBA" id="ARBA00022475"/>
    </source>
</evidence>
<evidence type="ECO:0000256" key="5">
    <source>
        <dbReference type="ARBA" id="ARBA00022989"/>
    </source>
</evidence>
<keyword evidence="2 7" id="KW-0813">Transport</keyword>
<dbReference type="Pfam" id="PF00528">
    <property type="entry name" value="BPD_transp_1"/>
    <property type="match status" value="1"/>
</dbReference>
<feature type="domain" description="ABC transmembrane type-1" evidence="8">
    <location>
        <begin position="70"/>
        <end position="284"/>
    </location>
</feature>
<dbReference type="InterPro" id="IPR035906">
    <property type="entry name" value="MetI-like_sf"/>
</dbReference>